<dbReference type="FunFam" id="3.40.640.10:FF:000033">
    <property type="entry name" value="Aspartate aminotransferase"/>
    <property type="match status" value="1"/>
</dbReference>
<reference evidence="8 9" key="1">
    <citation type="submission" date="2018-06" db="EMBL/GenBank/DDBJ databases">
        <authorList>
            <consortium name="Pathogen Informatics"/>
            <person name="Doyle S."/>
        </authorList>
    </citation>
    <scope>NUCLEOTIDE SEQUENCE [LARGE SCALE GENOMIC DNA]</scope>
    <source>
        <strain evidence="8 9">NCTC10571</strain>
    </source>
</reference>
<keyword evidence="3 6" id="KW-0032">Aminotransferase</keyword>
<dbReference type="GO" id="GO:0030170">
    <property type="term" value="F:pyridoxal phosphate binding"/>
    <property type="evidence" value="ECO:0007669"/>
    <property type="project" value="InterPro"/>
</dbReference>
<dbReference type="InterPro" id="IPR050596">
    <property type="entry name" value="AspAT/PAT-like"/>
</dbReference>
<dbReference type="InterPro" id="IPR015422">
    <property type="entry name" value="PyrdxlP-dep_Trfase_small"/>
</dbReference>
<dbReference type="InterPro" id="IPR004838">
    <property type="entry name" value="NHTrfase_class1_PyrdxlP-BS"/>
</dbReference>
<dbReference type="PROSITE" id="PS00105">
    <property type="entry name" value="AA_TRANSFER_CLASS_1"/>
    <property type="match status" value="1"/>
</dbReference>
<evidence type="ECO:0000313" key="9">
    <source>
        <dbReference type="Proteomes" id="UP000255234"/>
    </source>
</evidence>
<dbReference type="Proteomes" id="UP000255234">
    <property type="component" value="Unassembled WGS sequence"/>
</dbReference>
<proteinExistence type="inferred from homology"/>
<comment type="cofactor">
    <cofactor evidence="1 6">
        <name>pyridoxal 5'-phosphate</name>
        <dbReference type="ChEBI" id="CHEBI:597326"/>
    </cofactor>
</comment>
<dbReference type="PANTHER" id="PTHR46383">
    <property type="entry name" value="ASPARTATE AMINOTRANSFERASE"/>
    <property type="match status" value="1"/>
</dbReference>
<dbReference type="GO" id="GO:0008483">
    <property type="term" value="F:transaminase activity"/>
    <property type="evidence" value="ECO:0007669"/>
    <property type="project" value="UniProtKB-KW"/>
</dbReference>
<comment type="similarity">
    <text evidence="2 6">Belongs to the class-I pyridoxal-phosphate-dependent aminotransferase family.</text>
</comment>
<evidence type="ECO:0000256" key="3">
    <source>
        <dbReference type="ARBA" id="ARBA00022576"/>
    </source>
</evidence>
<name>A0A378NQI7_9FIRM</name>
<keyword evidence="4 6" id="KW-0808">Transferase</keyword>
<evidence type="ECO:0000313" key="8">
    <source>
        <dbReference type="EMBL" id="STY70075.1"/>
    </source>
</evidence>
<dbReference type="Gene3D" id="3.40.640.10">
    <property type="entry name" value="Type I PLP-dependent aspartate aminotransferase-like (Major domain)"/>
    <property type="match status" value="1"/>
</dbReference>
<sequence length="389" mass="43480">MIDWNKNLATTVQHTKQSGIRRFFDIASTMEDVISLGIGEPDFVTPWTIRESCIYGLERGYTAYTSNKGLYELRHAITHMYERDFQVKYNPNDEVLITVGVSEAVDLAMRAILNPNDEILIPEPCYVSYAACATLVGAKAIAVPTKSENEFKVTPEDLEKHITPKTKALLIGYPNNPTGTILEYDELLAIANFAQKHNLIVISDEIYGDLTYGERKHICFSALPDMKERSIILNGFSKAYAMTGWRLGYALAPKPVIDAMNKIHQYTMICAPITAQIAGLEAIRNGQKHMKKMVAEYDRRRRLIYEGFTSMGLKCFEPKGAFYIFPDISSTGLSSEEFAEQLLLRQHVAVVPGTAFGECGKGFIRASYATSVDNISGALARIKNFLDNL</sequence>
<feature type="domain" description="Aminotransferase class I/classII large" evidence="7">
    <location>
        <begin position="32"/>
        <end position="382"/>
    </location>
</feature>
<dbReference type="Gene3D" id="3.90.1150.10">
    <property type="entry name" value="Aspartate Aminotransferase, domain 1"/>
    <property type="match status" value="1"/>
</dbReference>
<evidence type="ECO:0000256" key="1">
    <source>
        <dbReference type="ARBA" id="ARBA00001933"/>
    </source>
</evidence>
<gene>
    <name evidence="8" type="primary">patA</name>
    <name evidence="8" type="ORF">NCTC10571_00175</name>
</gene>
<dbReference type="CDD" id="cd00609">
    <property type="entry name" value="AAT_like"/>
    <property type="match status" value="1"/>
</dbReference>
<evidence type="ECO:0000256" key="6">
    <source>
        <dbReference type="RuleBase" id="RU000481"/>
    </source>
</evidence>
<keyword evidence="5" id="KW-0663">Pyridoxal phosphate</keyword>
<dbReference type="Pfam" id="PF00155">
    <property type="entry name" value="Aminotran_1_2"/>
    <property type="match status" value="1"/>
</dbReference>
<accession>A0A378NQI7</accession>
<dbReference type="SUPFAM" id="SSF53383">
    <property type="entry name" value="PLP-dependent transferases"/>
    <property type="match status" value="1"/>
</dbReference>
<dbReference type="EC" id="2.6.1.-" evidence="6"/>
<dbReference type="GO" id="GO:0006520">
    <property type="term" value="P:amino acid metabolic process"/>
    <property type="evidence" value="ECO:0007669"/>
    <property type="project" value="InterPro"/>
</dbReference>
<dbReference type="InterPro" id="IPR015424">
    <property type="entry name" value="PyrdxlP-dep_Trfase"/>
</dbReference>
<dbReference type="EMBL" id="UGPP01000001">
    <property type="protein sequence ID" value="STY70075.1"/>
    <property type="molecule type" value="Genomic_DNA"/>
</dbReference>
<evidence type="ECO:0000256" key="5">
    <source>
        <dbReference type="ARBA" id="ARBA00022898"/>
    </source>
</evidence>
<evidence type="ECO:0000256" key="2">
    <source>
        <dbReference type="ARBA" id="ARBA00007441"/>
    </source>
</evidence>
<organism evidence="8 9">
    <name type="scientific">Megamonas hypermegale</name>
    <dbReference type="NCBI Taxonomy" id="158847"/>
    <lineage>
        <taxon>Bacteria</taxon>
        <taxon>Bacillati</taxon>
        <taxon>Bacillota</taxon>
        <taxon>Negativicutes</taxon>
        <taxon>Selenomonadales</taxon>
        <taxon>Selenomonadaceae</taxon>
        <taxon>Megamonas</taxon>
    </lineage>
</organism>
<evidence type="ECO:0000256" key="4">
    <source>
        <dbReference type="ARBA" id="ARBA00022679"/>
    </source>
</evidence>
<dbReference type="InterPro" id="IPR004839">
    <property type="entry name" value="Aminotransferase_I/II_large"/>
</dbReference>
<dbReference type="InterPro" id="IPR015421">
    <property type="entry name" value="PyrdxlP-dep_Trfase_major"/>
</dbReference>
<dbReference type="RefSeq" id="WP_008540101.1">
    <property type="nucleotide sequence ID" value="NZ_UGPP01000001.1"/>
</dbReference>
<dbReference type="AlphaFoldDB" id="A0A378NQI7"/>
<evidence type="ECO:0000259" key="7">
    <source>
        <dbReference type="Pfam" id="PF00155"/>
    </source>
</evidence>
<protein>
    <recommendedName>
        <fullName evidence="6">Aminotransferase</fullName>
        <ecNumber evidence="6">2.6.1.-</ecNumber>
    </recommendedName>
</protein>
<dbReference type="STRING" id="1122216.GCA_000423385_01373"/>
<dbReference type="PANTHER" id="PTHR46383:SF3">
    <property type="entry name" value="ASPARTATE AMINOTRANSFERASE-RELATED"/>
    <property type="match status" value="1"/>
</dbReference>
<dbReference type="GeneID" id="62777542"/>